<protein>
    <submittedName>
        <fullName evidence="1">Uncharacterized protein</fullName>
    </submittedName>
</protein>
<name>A0A085MYN7_9BILA</name>
<dbReference type="EMBL" id="KL367597">
    <property type="protein sequence ID" value="KFD62333.1"/>
    <property type="molecule type" value="Genomic_DNA"/>
</dbReference>
<proteinExistence type="predicted"/>
<dbReference type="AlphaFoldDB" id="A0A085MYN7"/>
<evidence type="ECO:0000313" key="1">
    <source>
        <dbReference type="EMBL" id="KFD62333.1"/>
    </source>
</evidence>
<dbReference type="Proteomes" id="UP000030758">
    <property type="component" value="Unassembled WGS sequence"/>
</dbReference>
<reference evidence="1" key="1">
    <citation type="journal article" date="2014" name="Nat. Genet.">
        <title>Genome and transcriptome of the porcine whipworm Trichuris suis.</title>
        <authorList>
            <person name="Jex A.R."/>
            <person name="Nejsum P."/>
            <person name="Schwarz E.M."/>
            <person name="Hu L."/>
            <person name="Young N.D."/>
            <person name="Hall R.S."/>
            <person name="Korhonen P.K."/>
            <person name="Liao S."/>
            <person name="Thamsborg S."/>
            <person name="Xia J."/>
            <person name="Xu P."/>
            <person name="Wang S."/>
            <person name="Scheerlinck J.P."/>
            <person name="Hofmann A."/>
            <person name="Sternberg P.W."/>
            <person name="Wang J."/>
            <person name="Gasser R.B."/>
        </authorList>
    </citation>
    <scope>NUCLEOTIDE SEQUENCE [LARGE SCALE GENOMIC DNA]</scope>
    <source>
        <strain evidence="1">DCEP-RM93F</strain>
    </source>
</reference>
<gene>
    <name evidence="1" type="ORF">M514_25456</name>
</gene>
<organism evidence="1">
    <name type="scientific">Trichuris suis</name>
    <name type="common">pig whipworm</name>
    <dbReference type="NCBI Taxonomy" id="68888"/>
    <lineage>
        <taxon>Eukaryota</taxon>
        <taxon>Metazoa</taxon>
        <taxon>Ecdysozoa</taxon>
        <taxon>Nematoda</taxon>
        <taxon>Enoplea</taxon>
        <taxon>Dorylaimia</taxon>
        <taxon>Trichinellida</taxon>
        <taxon>Trichuridae</taxon>
        <taxon>Trichuris</taxon>
    </lineage>
</organism>
<sequence length="100" mass="11279">MCEELLKKLKKKADRGLFLYLPANSTVIPEADRRIVSPGNSERTKVDQKAGIPSFSVEWLRMKSGIFTATKKEKMLGRPRSSDSIYSKGIYGKKVSLCIR</sequence>
<accession>A0A085MYN7</accession>